<evidence type="ECO:0000313" key="4">
    <source>
        <dbReference type="Proteomes" id="UP000308828"/>
    </source>
</evidence>
<sequence length="207" mass="22734">MNEIFVITHPQSIHHLEGKVGGWYDTGLTDKGRDQAHAIAKQIADRCAGRLPLVIGSDLKRCKETTEIIARQLERPFDLDRGLRELSYGVAEGQPQSWLDARRQPVPDHGALDDTGGIEGAETRRDIATRVYAAMQRFAQTGDLGIVVTHGFALTFVVAWWIGMPIASTGAVSFPAPSGSITHLRRDPHWKSRAVLSLGEASHLVPR</sequence>
<proteinExistence type="predicted"/>
<keyword evidence="2" id="KW-0812">Transmembrane</keyword>
<dbReference type="InterPro" id="IPR050275">
    <property type="entry name" value="PGM_Phosphatase"/>
</dbReference>
<evidence type="ECO:0000256" key="1">
    <source>
        <dbReference type="PIRSR" id="PIRSR613078-2"/>
    </source>
</evidence>
<evidence type="ECO:0000313" key="3">
    <source>
        <dbReference type="EMBL" id="THV25117.1"/>
    </source>
</evidence>
<dbReference type="PANTHER" id="PTHR48100">
    <property type="entry name" value="BROAD-SPECIFICITY PHOSPHATASE YOR283W-RELATED"/>
    <property type="match status" value="1"/>
</dbReference>
<reference evidence="3 4" key="1">
    <citation type="submission" date="2019-04" db="EMBL/GenBank/DDBJ databases">
        <title>Genome sequence of strain shin9-1.</title>
        <authorList>
            <person name="Gao J."/>
            <person name="Sun J."/>
        </authorList>
    </citation>
    <scope>NUCLEOTIDE SEQUENCE [LARGE SCALE GENOMIC DNA]</scope>
    <source>
        <strain evidence="4">shin9-1</strain>
    </source>
</reference>
<keyword evidence="2" id="KW-0472">Membrane</keyword>
<feature type="binding site" evidence="1">
    <location>
        <position position="61"/>
    </location>
    <ligand>
        <name>substrate</name>
    </ligand>
</feature>
<dbReference type="Pfam" id="PF00300">
    <property type="entry name" value="His_Phos_1"/>
    <property type="match status" value="1"/>
</dbReference>
<dbReference type="CDD" id="cd07067">
    <property type="entry name" value="HP_PGM_like"/>
    <property type="match status" value="1"/>
</dbReference>
<dbReference type="InterPro" id="IPR013078">
    <property type="entry name" value="His_Pase_superF_clade-1"/>
</dbReference>
<comment type="caution">
    <text evidence="3">The sequence shown here is derived from an EMBL/GenBank/DDBJ whole genome shotgun (WGS) entry which is preliminary data.</text>
</comment>
<dbReference type="GO" id="GO:0005737">
    <property type="term" value="C:cytoplasm"/>
    <property type="evidence" value="ECO:0007669"/>
    <property type="project" value="TreeGrafter"/>
</dbReference>
<evidence type="ECO:0000256" key="2">
    <source>
        <dbReference type="SAM" id="Phobius"/>
    </source>
</evidence>
<gene>
    <name evidence="3" type="ORF">FAA97_02630</name>
</gene>
<feature type="transmembrane region" description="Helical" evidence="2">
    <location>
        <begin position="144"/>
        <end position="163"/>
    </location>
</feature>
<accession>A0A4S8P4T8</accession>
<protein>
    <submittedName>
        <fullName evidence="3">Histidine phosphatase family protein</fullName>
    </submittedName>
</protein>
<dbReference type="SUPFAM" id="SSF53254">
    <property type="entry name" value="Phosphoglycerate mutase-like"/>
    <property type="match status" value="1"/>
</dbReference>
<dbReference type="SMART" id="SM00855">
    <property type="entry name" value="PGAM"/>
    <property type="match status" value="1"/>
</dbReference>
<name>A0A4S8P4T8_9HYPH</name>
<dbReference type="Gene3D" id="3.40.50.1240">
    <property type="entry name" value="Phosphoglycerate mutase-like"/>
    <property type="match status" value="1"/>
</dbReference>
<dbReference type="PANTHER" id="PTHR48100:SF1">
    <property type="entry name" value="HISTIDINE PHOSPHATASE FAMILY PROTEIN-RELATED"/>
    <property type="match status" value="1"/>
</dbReference>
<dbReference type="OrthoDB" id="9781415at2"/>
<dbReference type="Proteomes" id="UP000308828">
    <property type="component" value="Unassembled WGS sequence"/>
</dbReference>
<dbReference type="RefSeq" id="WP_136596965.1">
    <property type="nucleotide sequence ID" value="NZ_STGV01000001.1"/>
</dbReference>
<dbReference type="EMBL" id="STGV01000001">
    <property type="protein sequence ID" value="THV25117.1"/>
    <property type="molecule type" value="Genomic_DNA"/>
</dbReference>
<dbReference type="InterPro" id="IPR029033">
    <property type="entry name" value="His_PPase_superfam"/>
</dbReference>
<organism evidence="3 4">
    <name type="scientific">Peteryoungia ipomoeae</name>
    <dbReference type="NCBI Taxonomy" id="1210932"/>
    <lineage>
        <taxon>Bacteria</taxon>
        <taxon>Pseudomonadati</taxon>
        <taxon>Pseudomonadota</taxon>
        <taxon>Alphaproteobacteria</taxon>
        <taxon>Hyphomicrobiales</taxon>
        <taxon>Rhizobiaceae</taxon>
        <taxon>Peteryoungia</taxon>
    </lineage>
</organism>
<keyword evidence="2" id="KW-1133">Transmembrane helix</keyword>
<dbReference type="GO" id="GO:0016791">
    <property type="term" value="F:phosphatase activity"/>
    <property type="evidence" value="ECO:0007669"/>
    <property type="project" value="TreeGrafter"/>
</dbReference>
<dbReference type="AlphaFoldDB" id="A0A4S8P4T8"/>
<keyword evidence="4" id="KW-1185">Reference proteome</keyword>